<feature type="compositionally biased region" description="Basic and acidic residues" evidence="2">
    <location>
        <begin position="74"/>
        <end position="86"/>
    </location>
</feature>
<feature type="compositionally biased region" description="Polar residues" evidence="2">
    <location>
        <begin position="427"/>
        <end position="449"/>
    </location>
</feature>
<feature type="compositionally biased region" description="Basic and acidic residues" evidence="2">
    <location>
        <begin position="517"/>
        <end position="533"/>
    </location>
</feature>
<feature type="compositionally biased region" description="Low complexity" evidence="2">
    <location>
        <begin position="804"/>
        <end position="813"/>
    </location>
</feature>
<feature type="region of interest" description="Disordered" evidence="2">
    <location>
        <begin position="1"/>
        <end position="93"/>
    </location>
</feature>
<organism evidence="3 4">
    <name type="scientific">Byssochlamys spectabilis</name>
    <name type="common">Paecilomyces variotii</name>
    <dbReference type="NCBI Taxonomy" id="264951"/>
    <lineage>
        <taxon>Eukaryota</taxon>
        <taxon>Fungi</taxon>
        <taxon>Dikarya</taxon>
        <taxon>Ascomycota</taxon>
        <taxon>Pezizomycotina</taxon>
        <taxon>Eurotiomycetes</taxon>
        <taxon>Eurotiomycetidae</taxon>
        <taxon>Eurotiales</taxon>
        <taxon>Thermoascaceae</taxon>
        <taxon>Paecilomyces</taxon>
    </lineage>
</organism>
<dbReference type="VEuPathDB" id="FungiDB:C8Q69DRAFT_172147"/>
<feature type="compositionally biased region" description="Polar residues" evidence="2">
    <location>
        <begin position="572"/>
        <end position="583"/>
    </location>
</feature>
<evidence type="ECO:0000256" key="1">
    <source>
        <dbReference type="SAM" id="Coils"/>
    </source>
</evidence>
<dbReference type="STRING" id="264951.A0A443I316"/>
<dbReference type="AlphaFoldDB" id="A0A443I316"/>
<feature type="compositionally biased region" description="Polar residues" evidence="2">
    <location>
        <begin position="222"/>
        <end position="231"/>
    </location>
</feature>
<name>A0A443I316_BYSSP</name>
<accession>A0A443I316</accession>
<feature type="region of interest" description="Disordered" evidence="2">
    <location>
        <begin position="330"/>
        <end position="361"/>
    </location>
</feature>
<feature type="coiled-coil region" evidence="1">
    <location>
        <begin position="847"/>
        <end position="876"/>
    </location>
</feature>
<keyword evidence="4" id="KW-1185">Reference proteome</keyword>
<dbReference type="RefSeq" id="XP_028488097.1">
    <property type="nucleotide sequence ID" value="XM_028625772.1"/>
</dbReference>
<reference evidence="3 4" key="1">
    <citation type="journal article" date="2018" name="Front. Microbiol.">
        <title>Genomic and genetic insights into a cosmopolitan fungus, Paecilomyces variotii (Eurotiales).</title>
        <authorList>
            <person name="Urquhart A.S."/>
            <person name="Mondo S.J."/>
            <person name="Makela M.R."/>
            <person name="Hane J.K."/>
            <person name="Wiebenga A."/>
            <person name="He G."/>
            <person name="Mihaltcheva S."/>
            <person name="Pangilinan J."/>
            <person name="Lipzen A."/>
            <person name="Barry K."/>
            <person name="de Vries R.P."/>
            <person name="Grigoriev I.V."/>
            <person name="Idnurm A."/>
        </authorList>
    </citation>
    <scope>NUCLEOTIDE SEQUENCE [LARGE SCALE GENOMIC DNA]</scope>
    <source>
        <strain evidence="3 4">CBS 101075</strain>
    </source>
</reference>
<dbReference type="GeneID" id="39595049"/>
<feature type="compositionally biased region" description="Low complexity" evidence="2">
    <location>
        <begin position="497"/>
        <end position="511"/>
    </location>
</feature>
<evidence type="ECO:0000256" key="2">
    <source>
        <dbReference type="SAM" id="MobiDB-lite"/>
    </source>
</evidence>
<feature type="region of interest" description="Disordered" evidence="2">
    <location>
        <begin position="416"/>
        <end position="585"/>
    </location>
</feature>
<feature type="compositionally biased region" description="Polar residues" evidence="2">
    <location>
        <begin position="344"/>
        <end position="358"/>
    </location>
</feature>
<comment type="caution">
    <text evidence="3">The sequence shown here is derived from an EMBL/GenBank/DDBJ whole genome shotgun (WGS) entry which is preliminary data.</text>
</comment>
<evidence type="ECO:0000313" key="4">
    <source>
        <dbReference type="Proteomes" id="UP000283841"/>
    </source>
</evidence>
<feature type="compositionally biased region" description="Low complexity" evidence="2">
    <location>
        <begin position="183"/>
        <end position="193"/>
    </location>
</feature>
<dbReference type="Proteomes" id="UP000283841">
    <property type="component" value="Unassembled WGS sequence"/>
</dbReference>
<feature type="region of interest" description="Disordered" evidence="2">
    <location>
        <begin position="792"/>
        <end position="813"/>
    </location>
</feature>
<feature type="region of interest" description="Disordered" evidence="2">
    <location>
        <begin position="118"/>
        <end position="249"/>
    </location>
</feature>
<keyword evidence="1" id="KW-0175">Coiled coil</keyword>
<evidence type="ECO:0000313" key="3">
    <source>
        <dbReference type="EMBL" id="RWQ98452.1"/>
    </source>
</evidence>
<feature type="compositionally biased region" description="Polar residues" evidence="2">
    <location>
        <begin position="33"/>
        <end position="51"/>
    </location>
</feature>
<dbReference type="OrthoDB" id="3870679at2759"/>
<proteinExistence type="predicted"/>
<dbReference type="EMBL" id="RCNU01000002">
    <property type="protein sequence ID" value="RWQ98452.1"/>
    <property type="molecule type" value="Genomic_DNA"/>
</dbReference>
<feature type="compositionally biased region" description="Basic residues" evidence="2">
    <location>
        <begin position="21"/>
        <end position="32"/>
    </location>
</feature>
<sequence length="901" mass="99677">MTGVEIADVPPMTPAPERPLLKAHKALPRRRGVSSQESVTPIRTPPSNRVSKPQADTAVPRLPLTPPGQPGEGYIRKPSEGRDGLSRTEGQTVRVVTPPHQRIPLTPDTTPPRIATLSQKARPGMQMLASNSSRAESFKTALEGFSDEDTKRPNLSSQSLLRMSEEELLPEETIGRIESVPPSDSSSGKATSSTLKHSRHVEHASSFGSFDGDWVNRREGGTATSHGSQKTIDQRGCRPNGNPAQQNLENGGIDAKALAVSLSREKCLRDRVRETRDAPASPSIEKFGEDIGWLSTEDQAYINERIQSWRMSSASTTSTVEALVIDSPPRVKPALRHTEKRSSLRSASSPMPKSNRTSMLPIADSQHRLVHKAARITNHHRWSTASDLSVPVSVSSNAMRQKQEVIPVVVIPERRSSLKSSASTSRNQSTVPSRGSSRRPTIAQDSRNGSLDLPRQRRRRRSDSTPSSIDSRDIGIRGRVLNRPKIPQRSSSLSAPTSRNTSRTTSLTSESLQRHTLATEKENRRQKAEDNKEPTASATVPPDQDLSVDFSRRTSVSQAADDSSVLRRPSLPYTQPSIQSSSPGPVEIHEATAVTLFPHNNRSLLLVEQNVQPESQAVQALRTFPTYVNTFGRAETPEMMPPGLADVDSPLRNPRPPPKPPVVKIIPPTPMEEIERRLGSPELSNALGRRFRQVRRAFTVRRLSEVGSPFTRPISMRTAKNRKAGKEMDSRLHPFWRPRGFWDDFSDSDDEDIVADNKGDKGASDMIISNSLGMPQKRVIFDGPISLPRRMQTAGRANGTGPHGSSRVSLASRRSVGSGIFRPRSPYSSRRLRTISLFGLRLRFIGLRELQWRLKRARDQREQAKLDERREKLKQSIGDRVFVDSSTTTGNIGNRRAITAI</sequence>
<gene>
    <name evidence="3" type="ORF">C8Q69DRAFT_172147</name>
</gene>
<protein>
    <submittedName>
        <fullName evidence="3">Uncharacterized protein</fullName>
    </submittedName>
</protein>